<dbReference type="RefSeq" id="WP_277522408.1">
    <property type="nucleotide sequence ID" value="NZ_JAMQOT010000005.1"/>
</dbReference>
<dbReference type="EMBL" id="JAMQOT010000005">
    <property type="protein sequence ID" value="MDF9746831.1"/>
    <property type="molecule type" value="Genomic_DNA"/>
</dbReference>
<proteinExistence type="predicted"/>
<evidence type="ECO:0000313" key="2">
    <source>
        <dbReference type="Proteomes" id="UP001154061"/>
    </source>
</evidence>
<dbReference type="Proteomes" id="UP001154061">
    <property type="component" value="Unassembled WGS sequence"/>
</dbReference>
<keyword evidence="2" id="KW-1185">Reference proteome</keyword>
<organism evidence="1 2">
    <name type="scientific">Natrinema salsiterrestre</name>
    <dbReference type="NCBI Taxonomy" id="2950540"/>
    <lineage>
        <taxon>Archaea</taxon>
        <taxon>Methanobacteriati</taxon>
        <taxon>Methanobacteriota</taxon>
        <taxon>Stenosarchaea group</taxon>
        <taxon>Halobacteria</taxon>
        <taxon>Halobacteriales</taxon>
        <taxon>Natrialbaceae</taxon>
        <taxon>Natrinema</taxon>
    </lineage>
</organism>
<reference evidence="1" key="1">
    <citation type="submission" date="2022-06" db="EMBL/GenBank/DDBJ databases">
        <title>Natrinema sp. a new haloarchaeum isolate from saline soil.</title>
        <authorList>
            <person name="Strakova D."/>
            <person name="Galisteo C."/>
            <person name="Sanchez-Porro C."/>
            <person name="Ventosa A."/>
        </authorList>
    </citation>
    <scope>NUCLEOTIDE SEQUENCE</scope>
    <source>
        <strain evidence="1">S1CR25-10</strain>
    </source>
</reference>
<name>A0A9Q4L7U9_9EURY</name>
<dbReference type="AlphaFoldDB" id="A0A9Q4L7U9"/>
<sequence>MTHLTIPTDADTNRTEALVREHLEIGDFVEVRSEERTEDHLTDATGEVTGFEAGYLELDEQPPGEGSVRYDEIHTVDRIEDE</sequence>
<comment type="caution">
    <text evidence="1">The sequence shown here is derived from an EMBL/GenBank/DDBJ whole genome shotgun (WGS) entry which is preliminary data.</text>
</comment>
<protein>
    <submittedName>
        <fullName evidence="1">Uncharacterized protein</fullName>
    </submittedName>
</protein>
<accession>A0A9Q4L7U9</accession>
<evidence type="ECO:0000313" key="1">
    <source>
        <dbReference type="EMBL" id="MDF9746831.1"/>
    </source>
</evidence>
<gene>
    <name evidence="1" type="ORF">NDI89_14665</name>
</gene>